<dbReference type="RefSeq" id="XP_016626062.1">
    <property type="nucleotide sequence ID" value="XM_016782814.1"/>
</dbReference>
<proteinExistence type="predicted"/>
<evidence type="ECO:0000313" key="1">
    <source>
        <dbReference type="EMBL" id="KIX91939.1"/>
    </source>
</evidence>
<sequence length="128" mass="15104">MEPRKRGRPRMDARLDNWSEVRDKRERRIQDRLAQHVRRTCLLSQNARAVSRTSEILDSFDSNEHHVLTVSRRAAPPVREFLDLLSSPGDTLETSSEDSCAELRRATWDPHSWRLEPSFSRKWGYLFN</sequence>
<keyword evidence="2" id="KW-1185">Reference proteome</keyword>
<reference evidence="1 2" key="1">
    <citation type="submission" date="2015-01" db="EMBL/GenBank/DDBJ databases">
        <title>The Genome Sequence of Fonsecaea multimorphosa CBS 102226.</title>
        <authorList>
            <consortium name="The Broad Institute Genomics Platform"/>
            <person name="Cuomo C."/>
            <person name="de Hoog S."/>
            <person name="Gorbushina A."/>
            <person name="Stielow B."/>
            <person name="Teixiera M."/>
            <person name="Abouelleil A."/>
            <person name="Chapman S.B."/>
            <person name="Priest M."/>
            <person name="Young S.K."/>
            <person name="Wortman J."/>
            <person name="Nusbaum C."/>
            <person name="Birren B."/>
        </authorList>
    </citation>
    <scope>NUCLEOTIDE SEQUENCE [LARGE SCALE GENOMIC DNA]</scope>
    <source>
        <strain evidence="1 2">CBS 102226</strain>
    </source>
</reference>
<gene>
    <name evidence="1" type="ORF">Z520_12328</name>
</gene>
<accession>A0A0D2JN95</accession>
<dbReference type="OrthoDB" id="2245989at2759"/>
<dbReference type="EMBL" id="KN848115">
    <property type="protein sequence ID" value="KIX91939.1"/>
    <property type="molecule type" value="Genomic_DNA"/>
</dbReference>
<organism evidence="1 2">
    <name type="scientific">Fonsecaea multimorphosa CBS 102226</name>
    <dbReference type="NCBI Taxonomy" id="1442371"/>
    <lineage>
        <taxon>Eukaryota</taxon>
        <taxon>Fungi</taxon>
        <taxon>Dikarya</taxon>
        <taxon>Ascomycota</taxon>
        <taxon>Pezizomycotina</taxon>
        <taxon>Eurotiomycetes</taxon>
        <taxon>Chaetothyriomycetidae</taxon>
        <taxon>Chaetothyriales</taxon>
        <taxon>Herpotrichiellaceae</taxon>
        <taxon>Fonsecaea</taxon>
    </lineage>
</organism>
<dbReference type="AlphaFoldDB" id="A0A0D2JN95"/>
<protein>
    <submittedName>
        <fullName evidence="1">Uncharacterized protein</fullName>
    </submittedName>
</protein>
<dbReference type="GeneID" id="27718074"/>
<evidence type="ECO:0000313" key="2">
    <source>
        <dbReference type="Proteomes" id="UP000053411"/>
    </source>
</evidence>
<dbReference type="Proteomes" id="UP000053411">
    <property type="component" value="Unassembled WGS sequence"/>
</dbReference>
<name>A0A0D2JN95_9EURO</name>
<dbReference type="VEuPathDB" id="FungiDB:Z520_12328"/>